<protein>
    <submittedName>
        <fullName evidence="1">Uncharacterized protein</fullName>
    </submittedName>
</protein>
<gene>
    <name evidence="1" type="ORF">MPC4_20024</name>
</gene>
<comment type="caution">
    <text evidence="1">The sequence shown here is derived from an EMBL/GenBank/DDBJ whole genome shotgun (WGS) entry which is preliminary data.</text>
</comment>
<organism evidence="1 2">
    <name type="scientific">Methylocella tundrae</name>
    <dbReference type="NCBI Taxonomy" id="227605"/>
    <lineage>
        <taxon>Bacteria</taxon>
        <taxon>Pseudomonadati</taxon>
        <taxon>Pseudomonadota</taxon>
        <taxon>Alphaproteobacteria</taxon>
        <taxon>Hyphomicrobiales</taxon>
        <taxon>Beijerinckiaceae</taxon>
        <taxon>Methylocella</taxon>
    </lineage>
</organism>
<dbReference type="AlphaFoldDB" id="A0A8B6M4R0"/>
<sequence>MSIEWNALVTSFKALESRPEWDRDAHPTLLKFLAQLSIGGVVIGGLELRGAASKTVENRNVMFQLEHFPIGKKRTPLFRIEYRPFRTHHNLDFGPPELHWLEIKGTHDHPFEFNFIEQENRMRSGNLPVARPIDPDPNSFEDFLDLCSKRFNIANMGLIPPPKWQGDLFQV</sequence>
<evidence type="ECO:0000313" key="1">
    <source>
        <dbReference type="EMBL" id="VTZ49814.1"/>
    </source>
</evidence>
<keyword evidence="2" id="KW-1185">Reference proteome</keyword>
<accession>A0A8B6M4R0</accession>
<dbReference type="RefSeq" id="WP_174512048.1">
    <property type="nucleotide sequence ID" value="NZ_CABFMQ020000076.1"/>
</dbReference>
<evidence type="ECO:0000313" key="2">
    <source>
        <dbReference type="Proteomes" id="UP000485880"/>
    </source>
</evidence>
<name>A0A8B6M4R0_METTU</name>
<proteinExistence type="predicted"/>
<dbReference type="Proteomes" id="UP000485880">
    <property type="component" value="Unassembled WGS sequence"/>
</dbReference>
<dbReference type="EMBL" id="CABFMQ020000076">
    <property type="protein sequence ID" value="VTZ49814.1"/>
    <property type="molecule type" value="Genomic_DNA"/>
</dbReference>
<reference evidence="1 2" key="1">
    <citation type="submission" date="2019-05" db="EMBL/GenBank/DDBJ databases">
        <authorList>
            <person name="Farhan Ul Haque M."/>
        </authorList>
    </citation>
    <scope>NUCLEOTIDE SEQUENCE [LARGE SCALE GENOMIC DNA]</scope>
    <source>
        <strain evidence="1">2</strain>
    </source>
</reference>